<evidence type="ECO:0000256" key="4">
    <source>
        <dbReference type="ARBA" id="ARBA00022679"/>
    </source>
</evidence>
<keyword evidence="3" id="KW-0489">Methyltransferase</keyword>
<proteinExistence type="predicted"/>
<dbReference type="PANTHER" id="PTHR43182:SF1">
    <property type="entry name" value="COBALT-PRECORRIN-7 C(5)-METHYLTRANSFERASE"/>
    <property type="match status" value="1"/>
</dbReference>
<dbReference type="RefSeq" id="WP_269311790.1">
    <property type="nucleotide sequence ID" value="NZ_CP114052.1"/>
</dbReference>
<evidence type="ECO:0000313" key="7">
    <source>
        <dbReference type="EMBL" id="WAW15097.1"/>
    </source>
</evidence>
<reference evidence="7" key="1">
    <citation type="submission" date="2022-12" db="EMBL/GenBank/DDBJ databases">
        <title>Peptostreptococcus.</title>
        <authorList>
            <person name="Lee S.H."/>
        </authorList>
    </citation>
    <scope>NUCLEOTIDE SEQUENCE</scope>
    <source>
        <strain evidence="7">CBA3647</strain>
    </source>
</reference>
<gene>
    <name evidence="7" type="ORF">O0R46_01220</name>
</gene>
<evidence type="ECO:0000256" key="2">
    <source>
        <dbReference type="ARBA" id="ARBA00022573"/>
    </source>
</evidence>
<accession>A0ABY7JTQ2</accession>
<dbReference type="NCBIfam" id="TIGR02469">
    <property type="entry name" value="CbiT"/>
    <property type="match status" value="1"/>
</dbReference>
<sequence>MKNSEFIIDRVPITKEEVRSINLSKLELEKAKIMVDIGSGTGSISVEAAYINPNLKVYSIEKNAKAFELTAKNIEKFALKNVEQIQNNAPCDLDKSDLNSRVDCIFMGGSGQNTKEIIKWSYDLLKIGGKFVANFILIENLIDTKNYLSECGFKDIEVSQVIISKLEKLGKGNFLKPENPIFIIEGKK</sequence>
<evidence type="ECO:0000256" key="1">
    <source>
        <dbReference type="ARBA" id="ARBA00004953"/>
    </source>
</evidence>
<keyword evidence="4" id="KW-0808">Transferase</keyword>
<keyword evidence="2" id="KW-0169">Cobalamin biosynthesis</keyword>
<protein>
    <submittedName>
        <fullName evidence="7">Decarboxylating cobalt-precorrin-6B (C(15))-methyltransferase</fullName>
    </submittedName>
</protein>
<dbReference type="CDD" id="cd02440">
    <property type="entry name" value="AdoMet_MTases"/>
    <property type="match status" value="1"/>
</dbReference>
<dbReference type="Gene3D" id="3.40.50.150">
    <property type="entry name" value="Vaccinia Virus protein VP39"/>
    <property type="match status" value="1"/>
</dbReference>
<evidence type="ECO:0000259" key="6">
    <source>
        <dbReference type="Pfam" id="PF13847"/>
    </source>
</evidence>
<evidence type="ECO:0000313" key="8">
    <source>
        <dbReference type="Proteomes" id="UP001164187"/>
    </source>
</evidence>
<dbReference type="InterPro" id="IPR050714">
    <property type="entry name" value="Cobalamin_biosynth_MTase"/>
</dbReference>
<dbReference type="NCBIfam" id="NF006138">
    <property type="entry name" value="PRK08287.1"/>
    <property type="match status" value="1"/>
</dbReference>
<dbReference type="InterPro" id="IPR014008">
    <property type="entry name" value="Cbl_synth_MTase_CbiT"/>
</dbReference>
<dbReference type="SUPFAM" id="SSF53335">
    <property type="entry name" value="S-adenosyl-L-methionine-dependent methyltransferases"/>
    <property type="match status" value="1"/>
</dbReference>
<dbReference type="InterPro" id="IPR025714">
    <property type="entry name" value="Methyltranfer_dom"/>
</dbReference>
<dbReference type="InterPro" id="IPR029063">
    <property type="entry name" value="SAM-dependent_MTases_sf"/>
</dbReference>
<evidence type="ECO:0000256" key="5">
    <source>
        <dbReference type="ARBA" id="ARBA00022691"/>
    </source>
</evidence>
<dbReference type="Pfam" id="PF13847">
    <property type="entry name" value="Methyltransf_31"/>
    <property type="match status" value="1"/>
</dbReference>
<keyword evidence="8" id="KW-1185">Reference proteome</keyword>
<organism evidence="7 8">
    <name type="scientific">Peptostreptococcus equinus</name>
    <dbReference type="NCBI Taxonomy" id="3003601"/>
    <lineage>
        <taxon>Bacteria</taxon>
        <taxon>Bacillati</taxon>
        <taxon>Bacillota</taxon>
        <taxon>Clostridia</taxon>
        <taxon>Peptostreptococcales</taxon>
        <taxon>Peptostreptococcaceae</taxon>
        <taxon>Peptostreptococcus</taxon>
    </lineage>
</organism>
<evidence type="ECO:0000256" key="3">
    <source>
        <dbReference type="ARBA" id="ARBA00022603"/>
    </source>
</evidence>
<keyword evidence="5" id="KW-0949">S-adenosyl-L-methionine</keyword>
<name>A0ABY7JTQ2_9FIRM</name>
<dbReference type="PANTHER" id="PTHR43182">
    <property type="entry name" value="COBALT-PRECORRIN-6B C(15)-METHYLTRANSFERASE (DECARBOXYLATING)"/>
    <property type="match status" value="1"/>
</dbReference>
<comment type="pathway">
    <text evidence="1">Cofactor biosynthesis; adenosylcobalamin biosynthesis.</text>
</comment>
<dbReference type="Proteomes" id="UP001164187">
    <property type="component" value="Chromosome"/>
</dbReference>
<feature type="domain" description="Methyltransferase" evidence="6">
    <location>
        <begin position="29"/>
        <end position="152"/>
    </location>
</feature>
<dbReference type="EMBL" id="CP114052">
    <property type="protein sequence ID" value="WAW15097.1"/>
    <property type="molecule type" value="Genomic_DNA"/>
</dbReference>